<gene>
    <name evidence="2" type="ORF">ERS027659_04832</name>
</gene>
<dbReference type="Proteomes" id="UP000050164">
    <property type="component" value="Unassembled WGS sequence"/>
</dbReference>
<feature type="region of interest" description="Disordered" evidence="1">
    <location>
        <begin position="23"/>
        <end position="46"/>
    </location>
</feature>
<feature type="compositionally biased region" description="Low complexity" evidence="1">
    <location>
        <begin position="24"/>
        <end position="46"/>
    </location>
</feature>
<evidence type="ECO:0000313" key="3">
    <source>
        <dbReference type="Proteomes" id="UP000050164"/>
    </source>
</evidence>
<name>A0A655AS67_MYCTX</name>
<dbReference type="EMBL" id="CNFT01001950">
    <property type="protein sequence ID" value="CKT79271.1"/>
    <property type="molecule type" value="Genomic_DNA"/>
</dbReference>
<dbReference type="AlphaFoldDB" id="A0A655AS67"/>
<reference evidence="2 3" key="1">
    <citation type="submission" date="2015-03" db="EMBL/GenBank/DDBJ databases">
        <authorList>
            <consortium name="Pathogen Informatics"/>
        </authorList>
    </citation>
    <scope>NUCLEOTIDE SEQUENCE [LARGE SCALE GENOMIC DNA]</scope>
    <source>
        <strain evidence="2 3">Bir 185</strain>
    </source>
</reference>
<proteinExistence type="predicted"/>
<organism evidence="2 3">
    <name type="scientific">Mycobacterium tuberculosis</name>
    <dbReference type="NCBI Taxonomy" id="1773"/>
    <lineage>
        <taxon>Bacteria</taxon>
        <taxon>Bacillati</taxon>
        <taxon>Actinomycetota</taxon>
        <taxon>Actinomycetes</taxon>
        <taxon>Mycobacteriales</taxon>
        <taxon>Mycobacteriaceae</taxon>
        <taxon>Mycobacterium</taxon>
        <taxon>Mycobacterium tuberculosis complex</taxon>
    </lineage>
</organism>
<protein>
    <submittedName>
        <fullName evidence="2">Uncharacterized protein</fullName>
    </submittedName>
</protein>
<accession>A0A655AS67</accession>
<sequence length="109" mass="11501">MRNSRLPITTSGWVKSMTTSVLPSVSRLSGSPASSSADRVRSSAAATARTIVAPTLPLAPRTPTRMAFTLDRAVLEANDRGCTKPGVRREALVDRVEVKDLHGSSVAAV</sequence>
<evidence type="ECO:0000256" key="1">
    <source>
        <dbReference type="SAM" id="MobiDB-lite"/>
    </source>
</evidence>
<evidence type="ECO:0000313" key="2">
    <source>
        <dbReference type="EMBL" id="CKT79271.1"/>
    </source>
</evidence>